<gene>
    <name evidence="1" type="ORF">XB16_0382</name>
</gene>
<dbReference type="AlphaFoldDB" id="A0A2P1QP92"/>
<accession>A0A2P1QP92</accession>
<proteinExistence type="predicted"/>
<evidence type="ECO:0000313" key="1">
    <source>
        <dbReference type="EMBL" id="AVQ10729.1"/>
    </source>
</evidence>
<protein>
    <submittedName>
        <fullName evidence="1">Uncharacterized protein</fullName>
    </submittedName>
</protein>
<dbReference type="EMBL" id="CP027843">
    <property type="protein sequence ID" value="AVQ10729.1"/>
    <property type="molecule type" value="Genomic_DNA"/>
</dbReference>
<sequence>MNYERVSKLLLTIEQGCVEEQEILVEILEDYDGQYPEFDQELVRKAKNLSHLFGGQDLSESSWRFYLKEISSGTFSLKKLPEHVREIANELYYK</sequence>
<organism evidence="1 2">
    <name type="scientific">Leptospira santarosai</name>
    <dbReference type="NCBI Taxonomy" id="28183"/>
    <lineage>
        <taxon>Bacteria</taxon>
        <taxon>Pseudomonadati</taxon>
        <taxon>Spirochaetota</taxon>
        <taxon>Spirochaetia</taxon>
        <taxon>Leptospirales</taxon>
        <taxon>Leptospiraceae</taxon>
        <taxon>Leptospira</taxon>
    </lineage>
</organism>
<dbReference type="Proteomes" id="UP000033961">
    <property type="component" value="Chromosome I"/>
</dbReference>
<evidence type="ECO:0000313" key="2">
    <source>
        <dbReference type="Proteomes" id="UP000033961"/>
    </source>
</evidence>
<reference evidence="1 2" key="1">
    <citation type="journal article" date="2015" name="Genome Announc.">
        <title>Draft Genome Sequences of Leptospira santarosai Strains U160, U164, and U233, Isolated from Asymptomatic Cattle.</title>
        <authorList>
            <person name="Kremer F.S."/>
            <person name="Eslabao M.R."/>
            <person name="Provisor M."/>
            <person name="Woloski R.D."/>
            <person name="Ramires O.V."/>
            <person name="Moreno L.Z."/>
            <person name="Moreno A.M."/>
            <person name="Hamond C."/>
            <person name="Lilenbaum W."/>
            <person name="Dellagostin O.A."/>
        </authorList>
    </citation>
    <scope>NUCLEOTIDE SEQUENCE [LARGE SCALE GENOMIC DNA]</scope>
    <source>
        <strain evidence="1 2">U160</strain>
    </source>
</reference>
<name>A0A2P1QP92_9LEPT</name>